<accession>A0A2A6CTP2</accession>
<reference evidence="2" key="1">
    <citation type="journal article" date="2008" name="Nat. Genet.">
        <title>The Pristionchus pacificus genome provides a unique perspective on nematode lifestyle and parasitism.</title>
        <authorList>
            <person name="Dieterich C."/>
            <person name="Clifton S.W."/>
            <person name="Schuster L.N."/>
            <person name="Chinwalla A."/>
            <person name="Delehaunty K."/>
            <person name="Dinkelacker I."/>
            <person name="Fulton L."/>
            <person name="Fulton R."/>
            <person name="Godfrey J."/>
            <person name="Minx P."/>
            <person name="Mitreva M."/>
            <person name="Roeseler W."/>
            <person name="Tian H."/>
            <person name="Witte H."/>
            <person name="Yang S.P."/>
            <person name="Wilson R.K."/>
            <person name="Sommer R.J."/>
        </authorList>
    </citation>
    <scope>NUCLEOTIDE SEQUENCE [LARGE SCALE GENOMIC DNA]</scope>
    <source>
        <strain evidence="2">PS312</strain>
    </source>
</reference>
<dbReference type="Proteomes" id="UP000005239">
    <property type="component" value="Unassembled WGS sequence"/>
</dbReference>
<evidence type="ECO:0000313" key="1">
    <source>
        <dbReference type="EnsemblMetazoa" id="PPA16199.1"/>
    </source>
</evidence>
<protein>
    <submittedName>
        <fullName evidence="1">Uncharacterized protein</fullName>
    </submittedName>
</protein>
<proteinExistence type="predicted"/>
<accession>A0A8R1UAK6</accession>
<gene>
    <name evidence="1" type="primary">WBGene00105753</name>
</gene>
<name>A0A2A6CTP2_PRIPA</name>
<dbReference type="AlphaFoldDB" id="A0A2A6CTP2"/>
<sequence>MSASDSVPFLATPPPGHAHLVHLRALLHCIHLIRSLLVPSRLRREPETTTHLGLCCTHASSQLLLPKGALYLEDSEHNLCFVERVELEPGLAGPGIYVHEK</sequence>
<organism evidence="1 2">
    <name type="scientific">Pristionchus pacificus</name>
    <name type="common">Parasitic nematode worm</name>
    <dbReference type="NCBI Taxonomy" id="54126"/>
    <lineage>
        <taxon>Eukaryota</taxon>
        <taxon>Metazoa</taxon>
        <taxon>Ecdysozoa</taxon>
        <taxon>Nematoda</taxon>
        <taxon>Chromadorea</taxon>
        <taxon>Rhabditida</taxon>
        <taxon>Rhabditina</taxon>
        <taxon>Diplogasteromorpha</taxon>
        <taxon>Diplogasteroidea</taxon>
        <taxon>Neodiplogasteridae</taxon>
        <taxon>Pristionchus</taxon>
    </lineage>
</organism>
<evidence type="ECO:0000313" key="2">
    <source>
        <dbReference type="Proteomes" id="UP000005239"/>
    </source>
</evidence>
<keyword evidence="2" id="KW-1185">Reference proteome</keyword>
<dbReference type="EnsemblMetazoa" id="PPA16199.1">
    <property type="protein sequence ID" value="PPA16199.1"/>
    <property type="gene ID" value="WBGene00105753"/>
</dbReference>
<reference evidence="1" key="2">
    <citation type="submission" date="2022-06" db="UniProtKB">
        <authorList>
            <consortium name="EnsemblMetazoa"/>
        </authorList>
    </citation>
    <scope>IDENTIFICATION</scope>
    <source>
        <strain evidence="1">PS312</strain>
    </source>
</reference>